<feature type="compositionally biased region" description="Polar residues" evidence="1">
    <location>
        <begin position="489"/>
        <end position="498"/>
    </location>
</feature>
<reference evidence="3" key="1">
    <citation type="submission" date="2014-04" db="EMBL/GenBank/DDBJ databases">
        <title>Evolutionary Origins and Diversification of the Mycorrhizal Mutualists.</title>
        <authorList>
            <consortium name="DOE Joint Genome Institute"/>
            <consortium name="Mycorrhizal Genomics Consortium"/>
            <person name="Kohler A."/>
            <person name="Kuo A."/>
            <person name="Nagy L.G."/>
            <person name="Floudas D."/>
            <person name="Copeland A."/>
            <person name="Barry K.W."/>
            <person name="Cichocki N."/>
            <person name="Veneault-Fourrey C."/>
            <person name="LaButti K."/>
            <person name="Lindquist E.A."/>
            <person name="Lipzen A."/>
            <person name="Lundell T."/>
            <person name="Morin E."/>
            <person name="Murat C."/>
            <person name="Riley R."/>
            <person name="Ohm R."/>
            <person name="Sun H."/>
            <person name="Tunlid A."/>
            <person name="Henrissat B."/>
            <person name="Grigoriev I.V."/>
            <person name="Hibbett D.S."/>
            <person name="Martin F."/>
        </authorList>
    </citation>
    <scope>NUCLEOTIDE SEQUENCE [LARGE SCALE GENOMIC DNA]</scope>
    <source>
        <strain evidence="3">FD-334 SS-4</strain>
    </source>
</reference>
<dbReference type="Proteomes" id="UP000054270">
    <property type="component" value="Unassembled WGS sequence"/>
</dbReference>
<evidence type="ECO:0000256" key="1">
    <source>
        <dbReference type="SAM" id="MobiDB-lite"/>
    </source>
</evidence>
<dbReference type="AlphaFoldDB" id="A0A0D2P5S6"/>
<sequence>MTEAPEPTCFIVASHDPVLSVYDFQKLCSVLCAYRFFEIIALRAQCIPRAPTSTPTASLFLPGPRSVKHDLDAYSRLQDWPQLAINFRKLVQNATDSSSQFRTFSNPMFTLMHMATKNNAATKYLAIEENFLLAAIHIAAMKNIRFRNGTFPDLPANMPSVPPGGFQDQESFDRFDVELQTFITKTQTEGYPSSVAHVGSRSPFQLAVMVSPLYLLVTLRLSTKSFHRRTVIDLAARLGPHKPPRILAVENTIWDAILRLSEGQISAYTALRDLASSLPWSDIDAALNCEEDKKWFSPGLSMPYAPALSFPQITLPDLSELSLHQYIRPSYNAKQQRFLLAPPSITVPTSCAPSPATSPKLLEASIDQGHPIQLPQSQAIKFQAQGCESIANNESHSAESDSDVVAVPHTTIEDLDDGQLTESPTRNLGPSKDFLSFVDGLDSDEGMLEETQDKNISAEVKITHIRDNRSTGSSDDDDDDPDSISAKSPRSSTPSHGSNVGAKETPQSSRSGIRKTKRRRSPSRAPPRTLGSKENPIDVDNVASLFEPIVIRDYMKKEDISLPIEVIPQIKGNRLYTIFNVAGEPKSFIPSFHFEVYHERFRQIFDRVEAFYDHGQPLHIAHPSKSVIKSFSYDAWKSFSPVQIQQELRDKNIVVRGWPVKEAITFDENGLRKVAGTQSRQISINDYSIRPLNNACGPTVVSGCVRDIWDNRHSSGKILNALDLPLYNGNMESIEYASDIHAWDVTRGHHHIDQTSSYPTEHMRWALVGLENAITFLHIDCEGLSTDIMVADGGKAWGFLRERPGNPMSSIDFFLKDGFRLDQVLRTSEYDFELVALEPRDRLFMKPCQPHFVFGHAHSICIGGHYYLTNHMQETLQGLIHSFILHKFLTNTSHPTRGLLRRMILFYHMGLLEGEIPESDPAASHLPDVRNIAGLMDLLSACILVILGNVLDFRTYRAPNQEEYTKADKNQQILLDHEINGIPVSERFAICYARGTALHLVNWIRRCAIITSPEGHIISDLPALFFVQISQTLIKYKEGANASKLDLQANCTLGMLTKQIENVVDVDPGFSSSWLRRNLLPSDSLALANQNEYSVQWRNDVPSKWSNLPNDFFNDGVTGLDERYFRSQQDRQRLETSFLIPQLKKYTSTSQNPPKRARLG</sequence>
<name>A0A0D2P5S6_HYPSF</name>
<proteinExistence type="predicted"/>
<dbReference type="EMBL" id="KN817636">
    <property type="protein sequence ID" value="KJA15770.1"/>
    <property type="molecule type" value="Genomic_DNA"/>
</dbReference>
<evidence type="ECO:0000313" key="3">
    <source>
        <dbReference type="Proteomes" id="UP000054270"/>
    </source>
</evidence>
<gene>
    <name evidence="2" type="ORF">HYPSUDRAFT_207625</name>
</gene>
<keyword evidence="3" id="KW-1185">Reference proteome</keyword>
<feature type="compositionally biased region" description="Basic residues" evidence="1">
    <location>
        <begin position="512"/>
        <end position="522"/>
    </location>
</feature>
<dbReference type="OMA" id="CESIANN"/>
<protein>
    <submittedName>
        <fullName evidence="2">Uncharacterized protein</fullName>
    </submittedName>
</protein>
<organism evidence="2 3">
    <name type="scientific">Hypholoma sublateritium (strain FD-334 SS-4)</name>
    <dbReference type="NCBI Taxonomy" id="945553"/>
    <lineage>
        <taxon>Eukaryota</taxon>
        <taxon>Fungi</taxon>
        <taxon>Dikarya</taxon>
        <taxon>Basidiomycota</taxon>
        <taxon>Agaricomycotina</taxon>
        <taxon>Agaricomycetes</taxon>
        <taxon>Agaricomycetidae</taxon>
        <taxon>Agaricales</taxon>
        <taxon>Agaricineae</taxon>
        <taxon>Strophariaceae</taxon>
        <taxon>Hypholoma</taxon>
    </lineage>
</organism>
<accession>A0A0D2P5S6</accession>
<dbReference type="OrthoDB" id="3270451at2759"/>
<evidence type="ECO:0000313" key="2">
    <source>
        <dbReference type="EMBL" id="KJA15770.1"/>
    </source>
</evidence>
<feature type="region of interest" description="Disordered" evidence="1">
    <location>
        <begin position="413"/>
        <end position="433"/>
    </location>
</feature>
<feature type="region of interest" description="Disordered" evidence="1">
    <location>
        <begin position="451"/>
        <end position="536"/>
    </location>
</feature>